<dbReference type="RefSeq" id="WP_141642212.1">
    <property type="nucleotide sequence ID" value="NZ_VIFM01000029.1"/>
</dbReference>
<comment type="caution">
    <text evidence="2">The sequence shown here is derived from an EMBL/GenBank/DDBJ whole genome shotgun (WGS) entry which is preliminary data.</text>
</comment>
<evidence type="ECO:0000313" key="2">
    <source>
        <dbReference type="EMBL" id="TQF16117.1"/>
    </source>
</evidence>
<organism evidence="2 3">
    <name type="scientific">Myxococcus llanfairpwllgwyngyllgogerychwyrndrobwllllantysiliogogogochensis</name>
    <dbReference type="NCBI Taxonomy" id="2590453"/>
    <lineage>
        <taxon>Bacteria</taxon>
        <taxon>Pseudomonadati</taxon>
        <taxon>Myxococcota</taxon>
        <taxon>Myxococcia</taxon>
        <taxon>Myxococcales</taxon>
        <taxon>Cystobacterineae</taxon>
        <taxon>Myxococcaceae</taxon>
        <taxon>Myxococcus</taxon>
    </lineage>
</organism>
<keyword evidence="3" id="KW-1185">Reference proteome</keyword>
<dbReference type="Proteomes" id="UP000315369">
    <property type="component" value="Unassembled WGS sequence"/>
</dbReference>
<reference evidence="2 3" key="1">
    <citation type="submission" date="2019-06" db="EMBL/GenBank/DDBJ databases">
        <authorList>
            <person name="Livingstone P."/>
            <person name="Whitworth D."/>
        </authorList>
    </citation>
    <scope>NUCLEOTIDE SEQUENCE [LARGE SCALE GENOMIC DNA]</scope>
    <source>
        <strain evidence="2 3">AM401</strain>
    </source>
</reference>
<dbReference type="InterPro" id="IPR007421">
    <property type="entry name" value="Schlafen_AlbA_2_dom"/>
</dbReference>
<protein>
    <submittedName>
        <fullName evidence="2">ATP-binding protein</fullName>
    </submittedName>
</protein>
<feature type="domain" description="Schlafen AlbA-2" evidence="1">
    <location>
        <begin position="19"/>
        <end position="121"/>
    </location>
</feature>
<gene>
    <name evidence="2" type="ORF">FJV41_10020</name>
</gene>
<keyword evidence="2" id="KW-0547">Nucleotide-binding</keyword>
<evidence type="ECO:0000259" key="1">
    <source>
        <dbReference type="Pfam" id="PF04326"/>
    </source>
</evidence>
<name>A0A540X4E3_9BACT</name>
<proteinExistence type="predicted"/>
<dbReference type="EMBL" id="VIFM01000029">
    <property type="protein sequence ID" value="TQF16117.1"/>
    <property type="molecule type" value="Genomic_DNA"/>
</dbReference>
<dbReference type="GO" id="GO:0005524">
    <property type="term" value="F:ATP binding"/>
    <property type="evidence" value="ECO:0007669"/>
    <property type="project" value="UniProtKB-KW"/>
</dbReference>
<keyword evidence="2" id="KW-0067">ATP-binding</keyword>
<dbReference type="AlphaFoldDB" id="A0A540X4E3"/>
<dbReference type="Pfam" id="PF04326">
    <property type="entry name" value="SLFN_AlbA_2"/>
    <property type="match status" value="1"/>
</dbReference>
<evidence type="ECO:0000313" key="3">
    <source>
        <dbReference type="Proteomes" id="UP000315369"/>
    </source>
</evidence>
<dbReference type="Gene3D" id="3.30.950.30">
    <property type="entry name" value="Schlafen, AAA domain"/>
    <property type="match status" value="1"/>
</dbReference>
<accession>A0A540X4E3</accession>
<dbReference type="InterPro" id="IPR038461">
    <property type="entry name" value="Schlafen_AlbA_2_dom_sf"/>
</dbReference>
<sequence length="257" mass="28418">MFKPILTATDLPPIGATREHYSLDMKAVMDTSKRFEMAKDMAAFANSMGGTLLIGAVEDQATGTLAAYRPLSEFDAATTIKAYSETVINRCFPAPFIDSKSIPLNNGHIIAINIWAFPGQPVGVKTRADKIDGFGGDSYVFPVRSGVDTNFIRPDQLPMFMLPEVRRRAIMLESIPAMERSALKIVCGTVIRRVKLATVNHLANTFTVEWEKGNSPALTFTLPIDTIKYIWKNTDGTWKITTTKFIINDDGSTDIFD</sequence>
<dbReference type="OrthoDB" id="4330464at2"/>